<evidence type="ECO:0000313" key="2">
    <source>
        <dbReference type="Proteomes" id="UP001497700"/>
    </source>
</evidence>
<accession>A0ACB9ZCM3</accession>
<sequence length="744" mass="81929">MLDNAIMSYGGGHSEGVDLAIPSPGSPPGMTSSAITSRASSVRSFNSDGDDDTTTTDVAHFEEIGLDDDVTSINHSHFRHEQIKSAPNPYSATFASDLRAASAKHVGPKIHPQSRDLARPRPALRTTPSFLGARPDGPTMTAQFRDTTTRGLSAGVGPEPQAGPLPLRGLSVRSSSSTNSSRRRRSPSPNVSARSLSPRNSNLVVPKSRRSSWQLGREPKAAIDLEKECDDDDDDNIPDDLILDNVPLSPRPPMERSASRPGSNTTSPERRPKERVRSVGNGTPAVAVHQGCLKSPTWKTTTSSSTDSLQSTASSMKGRAKSWTAAISELSPEAKALTEKLEEHANELDKHGVYHSTYDRPALKPRVKSALAELPPLRRTNIMIDPLPVSKEKEAVLSRTRPSWLPPKDPAEEKKHIREYQRMMASSIDADKKREVARREKERNKDSAAKALMQVWEDDILKRWDAAVRERRTRELWWKGVAPRSRGVVWSRAIGNELGLTETSFQAALMRARDVEDRCAAGKASTEDERKMTWFAQIKTDVEEQTGVDLKIFQVGAPLYKSLIDVLRAYAMYRSDIGYLAGCNTIAAILLLNLATPTAAFVALANVLNRPLPFSFCASDVGAKTSAYNLVLQTLSTKSPRLHQHLMNSELGLEPDEYLSGVFASCFTRHFSLDECTRLWDVYVFEGDAILVRAAVALLLDLEMPLLGASTTEEVRKVLENRSHADQQSKVEAWMARIREAGKS</sequence>
<name>A0ACB9ZCM3_9PEZI</name>
<protein>
    <submittedName>
        <fullName evidence="1">TBC domain-containing protein</fullName>
    </submittedName>
</protein>
<dbReference type="Proteomes" id="UP001497700">
    <property type="component" value="Unassembled WGS sequence"/>
</dbReference>
<gene>
    <name evidence="1" type="ORF">F4820DRAFT_44204</name>
</gene>
<dbReference type="EMBL" id="MU393432">
    <property type="protein sequence ID" value="KAI4869194.1"/>
    <property type="molecule type" value="Genomic_DNA"/>
</dbReference>
<evidence type="ECO:0000313" key="1">
    <source>
        <dbReference type="EMBL" id="KAI4869194.1"/>
    </source>
</evidence>
<proteinExistence type="predicted"/>
<comment type="caution">
    <text evidence="1">The sequence shown here is derived from an EMBL/GenBank/DDBJ whole genome shotgun (WGS) entry which is preliminary data.</text>
</comment>
<keyword evidence="2" id="KW-1185">Reference proteome</keyword>
<reference evidence="1 2" key="1">
    <citation type="journal article" date="2022" name="New Phytol.">
        <title>Ecological generalism drives hyperdiversity of secondary metabolite gene clusters in xylarialean endophytes.</title>
        <authorList>
            <person name="Franco M.E.E."/>
            <person name="Wisecaver J.H."/>
            <person name="Arnold A.E."/>
            <person name="Ju Y.M."/>
            <person name="Slot J.C."/>
            <person name="Ahrendt S."/>
            <person name="Moore L.P."/>
            <person name="Eastman K.E."/>
            <person name="Scott K."/>
            <person name="Konkel Z."/>
            <person name="Mondo S.J."/>
            <person name="Kuo A."/>
            <person name="Hayes R.D."/>
            <person name="Haridas S."/>
            <person name="Andreopoulos B."/>
            <person name="Riley R."/>
            <person name="LaButti K."/>
            <person name="Pangilinan J."/>
            <person name="Lipzen A."/>
            <person name="Amirebrahimi M."/>
            <person name="Yan J."/>
            <person name="Adam C."/>
            <person name="Keymanesh K."/>
            <person name="Ng V."/>
            <person name="Louie K."/>
            <person name="Northen T."/>
            <person name="Drula E."/>
            <person name="Henrissat B."/>
            <person name="Hsieh H.M."/>
            <person name="Youens-Clark K."/>
            <person name="Lutzoni F."/>
            <person name="Miadlikowska J."/>
            <person name="Eastwood D.C."/>
            <person name="Hamelin R.C."/>
            <person name="Grigoriev I.V."/>
            <person name="U'Ren J.M."/>
        </authorList>
    </citation>
    <scope>NUCLEOTIDE SEQUENCE [LARGE SCALE GENOMIC DNA]</scope>
    <source>
        <strain evidence="1 2">CBS 119005</strain>
    </source>
</reference>
<organism evidence="1 2">
    <name type="scientific">Hypoxylon rubiginosum</name>
    <dbReference type="NCBI Taxonomy" id="110542"/>
    <lineage>
        <taxon>Eukaryota</taxon>
        <taxon>Fungi</taxon>
        <taxon>Dikarya</taxon>
        <taxon>Ascomycota</taxon>
        <taxon>Pezizomycotina</taxon>
        <taxon>Sordariomycetes</taxon>
        <taxon>Xylariomycetidae</taxon>
        <taxon>Xylariales</taxon>
        <taxon>Hypoxylaceae</taxon>
        <taxon>Hypoxylon</taxon>
    </lineage>
</organism>